<reference evidence="2 3" key="1">
    <citation type="submission" date="2017-09" db="EMBL/GenBank/DDBJ databases">
        <title>Genomics of the genus Arcobacter.</title>
        <authorList>
            <person name="Perez-Cataluna A."/>
            <person name="Figueras M.J."/>
            <person name="Salas-Masso N."/>
        </authorList>
    </citation>
    <scope>NUCLEOTIDE SEQUENCE [LARGE SCALE GENOMIC DNA]</scope>
    <source>
        <strain evidence="2 3">F156-34</strain>
    </source>
</reference>
<dbReference type="OrthoDB" id="5471138at2"/>
<comment type="caution">
    <text evidence="2">The sequence shown here is derived from an EMBL/GenBank/DDBJ whole genome shotgun (WGS) entry which is preliminary data.</text>
</comment>
<dbReference type="PANTHER" id="PTHR44086:SF13">
    <property type="entry name" value="THIOSULFATE SULFURTRANSFERASE PSPE"/>
    <property type="match status" value="1"/>
</dbReference>
<dbReference type="InterPro" id="IPR001763">
    <property type="entry name" value="Rhodanese-like_dom"/>
</dbReference>
<dbReference type="InterPro" id="IPR036873">
    <property type="entry name" value="Rhodanese-like_dom_sf"/>
</dbReference>
<dbReference type="SUPFAM" id="SSF52821">
    <property type="entry name" value="Rhodanese/Cell cycle control phosphatase"/>
    <property type="match status" value="1"/>
</dbReference>
<dbReference type="Pfam" id="PF00581">
    <property type="entry name" value="Rhodanese"/>
    <property type="match status" value="1"/>
</dbReference>
<name>A0A4Q1AVS8_9BACT</name>
<protein>
    <submittedName>
        <fullName evidence="2">Sulfurtransferase</fullName>
    </submittedName>
</protein>
<dbReference type="PANTHER" id="PTHR44086">
    <property type="entry name" value="THIOSULFATE SULFURTRANSFERASE RDL2, MITOCHONDRIAL-RELATED"/>
    <property type="match status" value="1"/>
</dbReference>
<dbReference type="SMART" id="SM00450">
    <property type="entry name" value="RHOD"/>
    <property type="match status" value="1"/>
</dbReference>
<gene>
    <name evidence="2" type="ORF">CP965_07130</name>
</gene>
<feature type="domain" description="Rhodanese" evidence="1">
    <location>
        <begin position="21"/>
        <end position="117"/>
    </location>
</feature>
<dbReference type="RefSeq" id="WP_129061389.1">
    <property type="nucleotide sequence ID" value="NZ_NXIE01000002.1"/>
</dbReference>
<accession>A0A4Q1AVS8</accession>
<dbReference type="CDD" id="cd00158">
    <property type="entry name" value="RHOD"/>
    <property type="match status" value="1"/>
</dbReference>
<keyword evidence="2" id="KW-0808">Transferase</keyword>
<dbReference type="EMBL" id="NXIE01000002">
    <property type="protein sequence ID" value="RXK13566.1"/>
    <property type="molecule type" value="Genomic_DNA"/>
</dbReference>
<dbReference type="Gene3D" id="3.40.250.10">
    <property type="entry name" value="Rhodanese-like domain"/>
    <property type="match status" value="1"/>
</dbReference>
<dbReference type="PROSITE" id="PS50206">
    <property type="entry name" value="RHODANESE_3"/>
    <property type="match status" value="1"/>
</dbReference>
<evidence type="ECO:0000313" key="2">
    <source>
        <dbReference type="EMBL" id="RXK13566.1"/>
    </source>
</evidence>
<evidence type="ECO:0000313" key="3">
    <source>
        <dbReference type="Proteomes" id="UP000289718"/>
    </source>
</evidence>
<proteinExistence type="predicted"/>
<dbReference type="AlphaFoldDB" id="A0A4Q1AVS8"/>
<sequence length="120" mass="13867">MNKLKSLSPQEVEELIDTNSIIIDIRREDEWKHTGIIKNSHTMTFFDMFGNCDISTWMSKLENLISTKDDLIILVCAHANRTRTVADYLIQNHGFTNIAHLEGGIAAWIEEDKDLEKYNK</sequence>
<dbReference type="Proteomes" id="UP000289718">
    <property type="component" value="Unassembled WGS sequence"/>
</dbReference>
<keyword evidence="3" id="KW-1185">Reference proteome</keyword>
<evidence type="ECO:0000259" key="1">
    <source>
        <dbReference type="PROSITE" id="PS50206"/>
    </source>
</evidence>
<organism evidence="2 3">
    <name type="scientific">Halarcobacter mediterraneus</name>
    <dbReference type="NCBI Taxonomy" id="2023153"/>
    <lineage>
        <taxon>Bacteria</taxon>
        <taxon>Pseudomonadati</taxon>
        <taxon>Campylobacterota</taxon>
        <taxon>Epsilonproteobacteria</taxon>
        <taxon>Campylobacterales</taxon>
        <taxon>Arcobacteraceae</taxon>
        <taxon>Halarcobacter</taxon>
    </lineage>
</organism>
<dbReference type="GO" id="GO:0004792">
    <property type="term" value="F:thiosulfate-cyanide sulfurtransferase activity"/>
    <property type="evidence" value="ECO:0007669"/>
    <property type="project" value="TreeGrafter"/>
</dbReference>